<comment type="caution">
    <text evidence="9">The sequence shown here is derived from an EMBL/GenBank/DDBJ whole genome shotgun (WGS) entry which is preliminary data.</text>
</comment>
<dbReference type="Pfam" id="PF01425">
    <property type="entry name" value="Amidase"/>
    <property type="match status" value="1"/>
</dbReference>
<sequence>MKNIDLENLNIENIQQCLRQRKFSSGELTNAYLQKIKADETNAFISINENAVAEAKQADEKILKGETTPLTGVPLAVKDIILVKGLAATAASKMLENYTASYTATAVKRLQDAGMVILGKTNCDEFAMGSSNENSFFGPVLNPYDKERVAGGSSGGSAAAVAGNLAPVALGTDTGGSIRQPASFCGVVGLKPTYGRISRYGSMAMASSLDQIGPLGKTVKDLAYLLQYMAGVDDKDATSAQVKLPDYSLALEADATKLRLGLPQEYFSGSIDSYVSQSIERVVKLLEEKGFIIEKVNLPNTDYALAAYYLLMPAEVSSNLARFDGLLYGLAGQKEMSLDQWYKEVRSQGFGAETKRRIILGTYILSAGYYDAYYKQAQKLRTLIKQDFVEVFKKVDVLITPSTPTTAFAVGEKTQDPLQMYLSDVFTVGANIAGICGLSLPIGFDKNNLPIGLQLLAEPFAEDKLFTLGHFIENLLINNIK</sequence>
<keyword evidence="2 7" id="KW-0436">Ligase</keyword>
<evidence type="ECO:0000256" key="6">
    <source>
        <dbReference type="ARBA" id="ARBA00047407"/>
    </source>
</evidence>
<dbReference type="GO" id="GO:0030956">
    <property type="term" value="C:glutamyl-tRNA(Gln) amidotransferase complex"/>
    <property type="evidence" value="ECO:0007669"/>
    <property type="project" value="InterPro"/>
</dbReference>
<comment type="catalytic activity">
    <reaction evidence="6 7">
        <text>L-glutamyl-tRNA(Gln) + L-glutamine + ATP + H2O = L-glutaminyl-tRNA(Gln) + L-glutamate + ADP + phosphate + H(+)</text>
        <dbReference type="Rhea" id="RHEA:17521"/>
        <dbReference type="Rhea" id="RHEA-COMP:9681"/>
        <dbReference type="Rhea" id="RHEA-COMP:9684"/>
        <dbReference type="ChEBI" id="CHEBI:15377"/>
        <dbReference type="ChEBI" id="CHEBI:15378"/>
        <dbReference type="ChEBI" id="CHEBI:29985"/>
        <dbReference type="ChEBI" id="CHEBI:30616"/>
        <dbReference type="ChEBI" id="CHEBI:43474"/>
        <dbReference type="ChEBI" id="CHEBI:58359"/>
        <dbReference type="ChEBI" id="CHEBI:78520"/>
        <dbReference type="ChEBI" id="CHEBI:78521"/>
        <dbReference type="ChEBI" id="CHEBI:456216"/>
        <dbReference type="EC" id="6.3.5.7"/>
    </reaction>
</comment>
<accession>A0A2H0ND98</accession>
<evidence type="ECO:0000256" key="3">
    <source>
        <dbReference type="ARBA" id="ARBA00022741"/>
    </source>
</evidence>
<feature type="domain" description="Amidase" evidence="8">
    <location>
        <begin position="27"/>
        <end position="465"/>
    </location>
</feature>
<dbReference type="AlphaFoldDB" id="A0A2H0ND98"/>
<keyword evidence="4 7" id="KW-0067">ATP-binding</keyword>
<organism evidence="9 10">
    <name type="scientific">Candidatus Komeilibacteria bacterium CG11_big_fil_rev_8_21_14_0_20_36_20</name>
    <dbReference type="NCBI Taxonomy" id="1974477"/>
    <lineage>
        <taxon>Bacteria</taxon>
        <taxon>Candidatus Komeiliibacteriota</taxon>
    </lineage>
</organism>
<evidence type="ECO:0000313" key="9">
    <source>
        <dbReference type="EMBL" id="PIR06869.1"/>
    </source>
</evidence>
<feature type="active site" description="Acyl-ester intermediate" evidence="7">
    <location>
        <position position="177"/>
    </location>
</feature>
<comment type="subunit">
    <text evidence="7">Heterotrimer of A, B and C subunits.</text>
</comment>
<dbReference type="GO" id="GO:0006412">
    <property type="term" value="P:translation"/>
    <property type="evidence" value="ECO:0007669"/>
    <property type="project" value="UniProtKB-UniRule"/>
</dbReference>
<dbReference type="PROSITE" id="PS00571">
    <property type="entry name" value="AMIDASES"/>
    <property type="match status" value="1"/>
</dbReference>
<dbReference type="GO" id="GO:0005524">
    <property type="term" value="F:ATP binding"/>
    <property type="evidence" value="ECO:0007669"/>
    <property type="project" value="UniProtKB-KW"/>
</dbReference>
<proteinExistence type="inferred from homology"/>
<evidence type="ECO:0000256" key="7">
    <source>
        <dbReference type="HAMAP-Rule" id="MF_00120"/>
    </source>
</evidence>
<dbReference type="InterPro" id="IPR020556">
    <property type="entry name" value="Amidase_CS"/>
</dbReference>
<dbReference type="InterPro" id="IPR036928">
    <property type="entry name" value="AS_sf"/>
</dbReference>
<dbReference type="PANTHER" id="PTHR11895">
    <property type="entry name" value="TRANSAMIDASE"/>
    <property type="match status" value="1"/>
</dbReference>
<dbReference type="InterPro" id="IPR000120">
    <property type="entry name" value="Amidase"/>
</dbReference>
<keyword evidence="3 7" id="KW-0547">Nucleotide-binding</keyword>
<dbReference type="InterPro" id="IPR023631">
    <property type="entry name" value="Amidase_dom"/>
</dbReference>
<dbReference type="InterPro" id="IPR004412">
    <property type="entry name" value="GatA"/>
</dbReference>
<dbReference type="GO" id="GO:0016740">
    <property type="term" value="F:transferase activity"/>
    <property type="evidence" value="ECO:0007669"/>
    <property type="project" value="UniProtKB-KW"/>
</dbReference>
<dbReference type="EC" id="6.3.5.7" evidence="7"/>
<name>A0A2H0ND98_9BACT</name>
<gene>
    <name evidence="7" type="primary">gatA</name>
    <name evidence="9" type="ORF">COV55_02065</name>
</gene>
<evidence type="ECO:0000256" key="1">
    <source>
        <dbReference type="ARBA" id="ARBA00008069"/>
    </source>
</evidence>
<comment type="function">
    <text evidence="7">Allows the formation of correctly charged Gln-tRNA(Gln) through the transamidation of misacylated Glu-tRNA(Gln) in organisms which lack glutaminyl-tRNA synthetase. The reaction takes place in the presence of glutamine and ATP through an activated gamma-phospho-Glu-tRNA(Gln).</text>
</comment>
<dbReference type="Proteomes" id="UP000230564">
    <property type="component" value="Unassembled WGS sequence"/>
</dbReference>
<evidence type="ECO:0000313" key="10">
    <source>
        <dbReference type="Proteomes" id="UP000230564"/>
    </source>
</evidence>
<dbReference type="HAMAP" id="MF_00120">
    <property type="entry name" value="GatA"/>
    <property type="match status" value="1"/>
</dbReference>
<evidence type="ECO:0000256" key="4">
    <source>
        <dbReference type="ARBA" id="ARBA00022840"/>
    </source>
</evidence>
<dbReference type="PANTHER" id="PTHR11895:SF151">
    <property type="entry name" value="GLUTAMYL-TRNA(GLN) AMIDOTRANSFERASE SUBUNIT A"/>
    <property type="match status" value="1"/>
</dbReference>
<keyword evidence="5 7" id="KW-0648">Protein biosynthesis</keyword>
<feature type="active site" description="Charge relay system" evidence="7">
    <location>
        <position position="153"/>
    </location>
</feature>
<dbReference type="NCBIfam" id="TIGR00132">
    <property type="entry name" value="gatA"/>
    <property type="match status" value="1"/>
</dbReference>
<keyword evidence="9" id="KW-0808">Transferase</keyword>
<feature type="active site" description="Charge relay system" evidence="7">
    <location>
        <position position="78"/>
    </location>
</feature>
<dbReference type="EMBL" id="PCWQ01000008">
    <property type="protein sequence ID" value="PIR06869.1"/>
    <property type="molecule type" value="Genomic_DNA"/>
</dbReference>
<reference evidence="9 10" key="1">
    <citation type="submission" date="2017-09" db="EMBL/GenBank/DDBJ databases">
        <title>Depth-based differentiation of microbial function through sediment-hosted aquifers and enrichment of novel symbionts in the deep terrestrial subsurface.</title>
        <authorList>
            <person name="Probst A.J."/>
            <person name="Ladd B."/>
            <person name="Jarett J.K."/>
            <person name="Geller-Mcgrath D.E."/>
            <person name="Sieber C.M."/>
            <person name="Emerson J.B."/>
            <person name="Anantharaman K."/>
            <person name="Thomas B.C."/>
            <person name="Malmstrom R."/>
            <person name="Stieglmeier M."/>
            <person name="Klingl A."/>
            <person name="Woyke T."/>
            <person name="Ryan C.M."/>
            <person name="Banfield J.F."/>
        </authorList>
    </citation>
    <scope>NUCLEOTIDE SEQUENCE [LARGE SCALE GENOMIC DNA]</scope>
    <source>
        <strain evidence="9">CG11_big_fil_rev_8_21_14_0_20_36_20</strain>
    </source>
</reference>
<dbReference type="Gene3D" id="3.90.1300.10">
    <property type="entry name" value="Amidase signature (AS) domain"/>
    <property type="match status" value="1"/>
</dbReference>
<evidence type="ECO:0000256" key="5">
    <source>
        <dbReference type="ARBA" id="ARBA00022917"/>
    </source>
</evidence>
<dbReference type="SUPFAM" id="SSF75304">
    <property type="entry name" value="Amidase signature (AS) enzymes"/>
    <property type="match status" value="1"/>
</dbReference>
<evidence type="ECO:0000256" key="2">
    <source>
        <dbReference type="ARBA" id="ARBA00022598"/>
    </source>
</evidence>
<comment type="similarity">
    <text evidence="1 7">Belongs to the amidase family. GatA subfamily.</text>
</comment>
<dbReference type="GO" id="GO:0050567">
    <property type="term" value="F:glutaminyl-tRNA synthase (glutamine-hydrolyzing) activity"/>
    <property type="evidence" value="ECO:0007669"/>
    <property type="project" value="UniProtKB-UniRule"/>
</dbReference>
<protein>
    <recommendedName>
        <fullName evidence="7">Glutamyl-tRNA(Gln) amidotransferase subunit A</fullName>
        <shortName evidence="7">Glu-ADT subunit A</shortName>
        <ecNumber evidence="7">6.3.5.7</ecNumber>
    </recommendedName>
</protein>
<evidence type="ECO:0000259" key="8">
    <source>
        <dbReference type="Pfam" id="PF01425"/>
    </source>
</evidence>